<keyword evidence="3 8" id="KW-0690">Ribosome biogenesis</keyword>
<comment type="caution">
    <text evidence="12">The sequence shown here is derived from an EMBL/GenBank/DDBJ whole genome shotgun (WGS) entry which is preliminary data.</text>
</comment>
<dbReference type="CDD" id="cd01895">
    <property type="entry name" value="EngA2"/>
    <property type="match status" value="1"/>
</dbReference>
<evidence type="ECO:0000256" key="4">
    <source>
        <dbReference type="ARBA" id="ARBA00022737"/>
    </source>
</evidence>
<evidence type="ECO:0000256" key="5">
    <source>
        <dbReference type="ARBA" id="ARBA00022741"/>
    </source>
</evidence>
<dbReference type="Proteomes" id="UP000830835">
    <property type="component" value="Unassembled WGS sequence"/>
</dbReference>
<feature type="binding site" evidence="8">
    <location>
        <begin position="10"/>
        <end position="17"/>
    </location>
    <ligand>
        <name>GTP</name>
        <dbReference type="ChEBI" id="CHEBI:37565"/>
        <label>1</label>
    </ligand>
</feature>
<feature type="binding site" evidence="8">
    <location>
        <begin position="184"/>
        <end position="191"/>
    </location>
    <ligand>
        <name>GTP</name>
        <dbReference type="ChEBI" id="CHEBI:37565"/>
        <label>2</label>
    </ligand>
</feature>
<evidence type="ECO:0000256" key="9">
    <source>
        <dbReference type="PROSITE-ProRule" id="PRU01049"/>
    </source>
</evidence>
<evidence type="ECO:0000256" key="1">
    <source>
        <dbReference type="ARBA" id="ARBA00008279"/>
    </source>
</evidence>
<feature type="binding site" evidence="8">
    <location>
        <begin position="296"/>
        <end position="299"/>
    </location>
    <ligand>
        <name>GTP</name>
        <dbReference type="ChEBI" id="CHEBI:37565"/>
        <label>2</label>
    </ligand>
</feature>
<dbReference type="InterPro" id="IPR032859">
    <property type="entry name" value="KH_dom-like"/>
</dbReference>
<dbReference type="RefSeq" id="WP_244351346.1">
    <property type="nucleotide sequence ID" value="NZ_JAFIRA010000034.1"/>
</dbReference>
<comment type="similarity">
    <text evidence="1 8 9 10">Belongs to the TRAFAC class TrmE-Era-EngA-EngB-Septin-like GTPase superfamily. EngA (Der) GTPase family.</text>
</comment>
<keyword evidence="6 8" id="KW-0342">GTP-binding</keyword>
<dbReference type="CDD" id="cd01894">
    <property type="entry name" value="EngA1"/>
    <property type="match status" value="1"/>
</dbReference>
<dbReference type="InterPro" id="IPR006073">
    <property type="entry name" value="GTP-bd"/>
</dbReference>
<evidence type="ECO:0000256" key="10">
    <source>
        <dbReference type="RuleBase" id="RU004481"/>
    </source>
</evidence>
<dbReference type="SMART" id="SM00382">
    <property type="entry name" value="AAA"/>
    <property type="match status" value="2"/>
</dbReference>
<dbReference type="NCBIfam" id="TIGR03594">
    <property type="entry name" value="GTPase_EngA"/>
    <property type="match status" value="1"/>
</dbReference>
<gene>
    <name evidence="8 12" type="primary">der</name>
    <name evidence="12" type="ORF">JX360_12270</name>
</gene>
<keyword evidence="13" id="KW-1185">Reference proteome</keyword>
<evidence type="ECO:0000256" key="2">
    <source>
        <dbReference type="ARBA" id="ARBA00020953"/>
    </source>
</evidence>
<dbReference type="InterPro" id="IPR016484">
    <property type="entry name" value="GTPase_Der"/>
</dbReference>
<evidence type="ECO:0000256" key="3">
    <source>
        <dbReference type="ARBA" id="ARBA00022517"/>
    </source>
</evidence>
<name>A0ABT0CD81_THEVL</name>
<keyword evidence="4 10" id="KW-0677">Repeat</keyword>
<organism evidence="12 13">
    <name type="scientific">Thermostichus vulcanus str. 'Rupite'</name>
    <dbReference type="NCBI Taxonomy" id="2813851"/>
    <lineage>
        <taxon>Bacteria</taxon>
        <taxon>Bacillati</taxon>
        <taxon>Cyanobacteriota</taxon>
        <taxon>Cyanophyceae</taxon>
        <taxon>Thermostichales</taxon>
        <taxon>Thermostichaceae</taxon>
        <taxon>Thermostichus</taxon>
    </lineage>
</organism>
<dbReference type="PROSITE" id="PS51712">
    <property type="entry name" value="G_ENGA"/>
    <property type="match status" value="2"/>
</dbReference>
<dbReference type="Pfam" id="PF01926">
    <property type="entry name" value="MMR_HSR1"/>
    <property type="match status" value="2"/>
</dbReference>
<dbReference type="InterPro" id="IPR005225">
    <property type="entry name" value="Small_GTP-bd"/>
</dbReference>
<dbReference type="InterPro" id="IPR003593">
    <property type="entry name" value="AAA+_ATPase"/>
</dbReference>
<dbReference type="PRINTS" id="PR00326">
    <property type="entry name" value="GTP1OBG"/>
</dbReference>
<feature type="binding site" evidence="8">
    <location>
        <begin position="120"/>
        <end position="123"/>
    </location>
    <ligand>
        <name>GTP</name>
        <dbReference type="ChEBI" id="CHEBI:37565"/>
        <label>1</label>
    </ligand>
</feature>
<evidence type="ECO:0000313" key="13">
    <source>
        <dbReference type="Proteomes" id="UP000830835"/>
    </source>
</evidence>
<dbReference type="EMBL" id="JAFIRA010000034">
    <property type="protein sequence ID" value="MCJ2543672.1"/>
    <property type="molecule type" value="Genomic_DNA"/>
</dbReference>
<proteinExistence type="inferred from homology"/>
<feature type="domain" description="EngA-type G" evidence="11">
    <location>
        <begin position="4"/>
        <end position="169"/>
    </location>
</feature>
<evidence type="ECO:0000259" key="11">
    <source>
        <dbReference type="PROSITE" id="PS51712"/>
    </source>
</evidence>
<feature type="domain" description="EngA-type G" evidence="11">
    <location>
        <begin position="178"/>
        <end position="354"/>
    </location>
</feature>
<evidence type="ECO:0000256" key="7">
    <source>
        <dbReference type="ARBA" id="ARBA00032345"/>
    </source>
</evidence>
<comment type="function">
    <text evidence="8 10">GTPase that plays an essential role in the late steps of ribosome biogenesis.</text>
</comment>
<dbReference type="NCBIfam" id="TIGR00231">
    <property type="entry name" value="small_GTP"/>
    <property type="match status" value="2"/>
</dbReference>
<feature type="binding site" evidence="8">
    <location>
        <begin position="57"/>
        <end position="61"/>
    </location>
    <ligand>
        <name>GTP</name>
        <dbReference type="ChEBI" id="CHEBI:37565"/>
        <label>1</label>
    </ligand>
</feature>
<dbReference type="PANTHER" id="PTHR43834">
    <property type="entry name" value="GTPASE DER"/>
    <property type="match status" value="1"/>
</dbReference>
<dbReference type="Gene3D" id="3.30.300.20">
    <property type="match status" value="1"/>
</dbReference>
<dbReference type="HAMAP" id="MF_00195">
    <property type="entry name" value="GTPase_Der"/>
    <property type="match status" value="1"/>
</dbReference>
<dbReference type="Pfam" id="PF14714">
    <property type="entry name" value="KH_dom-like"/>
    <property type="match status" value="1"/>
</dbReference>
<keyword evidence="5 8" id="KW-0547">Nucleotide-binding</keyword>
<dbReference type="Gene3D" id="3.40.50.300">
    <property type="entry name" value="P-loop containing nucleotide triphosphate hydrolases"/>
    <property type="match status" value="2"/>
</dbReference>
<protein>
    <recommendedName>
        <fullName evidence="2 8">GTPase Der</fullName>
    </recommendedName>
    <alternativeName>
        <fullName evidence="7 8">GTP-binding protein EngA</fullName>
    </alternativeName>
</protein>
<feature type="binding site" evidence="8">
    <location>
        <begin position="231"/>
        <end position="235"/>
    </location>
    <ligand>
        <name>GTP</name>
        <dbReference type="ChEBI" id="CHEBI:37565"/>
        <label>2</label>
    </ligand>
</feature>
<dbReference type="PANTHER" id="PTHR43834:SF6">
    <property type="entry name" value="GTPASE DER"/>
    <property type="match status" value="1"/>
</dbReference>
<evidence type="ECO:0000256" key="8">
    <source>
        <dbReference type="HAMAP-Rule" id="MF_00195"/>
    </source>
</evidence>
<accession>A0ABT0CD81</accession>
<evidence type="ECO:0000313" key="12">
    <source>
        <dbReference type="EMBL" id="MCJ2543672.1"/>
    </source>
</evidence>
<reference evidence="12" key="1">
    <citation type="submission" date="2021-02" db="EMBL/GenBank/DDBJ databases">
        <title>The CRISPR/cas machinery reduction and long-range gene transfer in the hot spring cyanobacterium Synechococcus.</title>
        <authorList>
            <person name="Dvorak P."/>
            <person name="Jahodarova E."/>
            <person name="Hasler P."/>
            <person name="Poulickova A."/>
        </authorList>
    </citation>
    <scope>NUCLEOTIDE SEQUENCE</scope>
    <source>
        <strain evidence="12">Rupite</strain>
    </source>
</reference>
<dbReference type="SUPFAM" id="SSF52540">
    <property type="entry name" value="P-loop containing nucleoside triphosphate hydrolases"/>
    <property type="match status" value="2"/>
</dbReference>
<dbReference type="PIRSF" id="PIRSF006485">
    <property type="entry name" value="GTP-binding_EngA"/>
    <property type="match status" value="1"/>
</dbReference>
<comment type="subunit">
    <text evidence="8">Associates with the 50S ribosomal subunit.</text>
</comment>
<evidence type="ECO:0000256" key="6">
    <source>
        <dbReference type="ARBA" id="ARBA00023134"/>
    </source>
</evidence>
<dbReference type="InterPro" id="IPR015946">
    <property type="entry name" value="KH_dom-like_a/b"/>
</dbReference>
<dbReference type="InterPro" id="IPR031166">
    <property type="entry name" value="G_ENGA"/>
</dbReference>
<sequence length="458" mass="50873">MPLPLVAIVGRPNVGKSTLVNRMAGTRSAIVHDEPGVTRDRLYQEVEWNGRRLRVVDTGGLIFGDDSEFLPHIRQQAMAALAEAQAVILVVDGMEGLLPADVEVASWLRKQPLPVVVAVNKCESGQMGLAQAAAFWELGLGEPIPCSGIHGNGVAEVLEAVLPHLPESVPDTAEQEPIAISVVGRPNVGKSSLLNRLVGSERAIVSPISGTTRDAIDTVIEWEGRPYRLIDTAGIRKKNRVDYGVEFFSINRAFKAIQRSDVVLLVIDALDGVTEQDQKLASRIEEEGRACVIVVNKWDAVEDKDTYTLNEFTCDIRAKLYFLEWAPLLFVSALTGQRTQKIFEQVDTVVAAHRKRISTAVVNEVLQDALSWQSPPTNRQGKQGKIYYGTQVSDRPPTFVLFVNDPDLFKDNYRRFMEKHFRQNLDFTGTPIRFRWRGKSERSVGRAVQKLEGSPSPR</sequence>
<dbReference type="InterPro" id="IPR027417">
    <property type="entry name" value="P-loop_NTPase"/>
</dbReference>